<feature type="domain" description="Alanine racemase N-terminal" evidence="1">
    <location>
        <begin position="28"/>
        <end position="213"/>
    </location>
</feature>
<organism evidence="2 3">
    <name type="scientific">Stackebrandtia albiflava</name>
    <dbReference type="NCBI Taxonomy" id="406432"/>
    <lineage>
        <taxon>Bacteria</taxon>
        <taxon>Bacillati</taxon>
        <taxon>Actinomycetota</taxon>
        <taxon>Actinomycetes</taxon>
        <taxon>Glycomycetales</taxon>
        <taxon>Glycomycetaceae</taxon>
        <taxon>Stackebrandtia</taxon>
    </lineage>
</organism>
<dbReference type="PANTHER" id="PTHR28004:SF2">
    <property type="entry name" value="D-SERINE DEHYDRATASE"/>
    <property type="match status" value="1"/>
</dbReference>
<evidence type="ECO:0000313" key="3">
    <source>
        <dbReference type="Proteomes" id="UP000321617"/>
    </source>
</evidence>
<dbReference type="PANTHER" id="PTHR28004">
    <property type="entry name" value="ZGC:162816-RELATED"/>
    <property type="match status" value="1"/>
</dbReference>
<dbReference type="Pfam" id="PF01168">
    <property type="entry name" value="Ala_racemase_N"/>
    <property type="match status" value="1"/>
</dbReference>
<reference evidence="2 3" key="1">
    <citation type="journal article" date="2013" name="Stand. Genomic Sci.">
        <title>Genomic Encyclopedia of Type Strains, Phase I: The one thousand microbial genomes (KMG-I) project.</title>
        <authorList>
            <person name="Kyrpides N.C."/>
            <person name="Woyke T."/>
            <person name="Eisen J.A."/>
            <person name="Garrity G."/>
            <person name="Lilburn T.G."/>
            <person name="Beck B.J."/>
            <person name="Whitman W.B."/>
            <person name="Hugenholtz P."/>
            <person name="Klenk H.P."/>
        </authorList>
    </citation>
    <scope>NUCLEOTIDE SEQUENCE [LARGE SCALE GENOMIC DNA]</scope>
    <source>
        <strain evidence="2 3">DSM 45044</strain>
    </source>
</reference>
<dbReference type="GO" id="GO:0008721">
    <property type="term" value="F:D-serine ammonia-lyase activity"/>
    <property type="evidence" value="ECO:0007669"/>
    <property type="project" value="TreeGrafter"/>
</dbReference>
<proteinExistence type="predicted"/>
<dbReference type="Proteomes" id="UP000321617">
    <property type="component" value="Unassembled WGS sequence"/>
</dbReference>
<dbReference type="OrthoDB" id="2445260at2"/>
<evidence type="ECO:0000313" key="2">
    <source>
        <dbReference type="EMBL" id="TWJ12190.1"/>
    </source>
</evidence>
<protein>
    <submittedName>
        <fullName evidence="2">D-serine deaminase-like pyridoxal phosphate-dependent protein</fullName>
    </submittedName>
</protein>
<dbReference type="GO" id="GO:0036088">
    <property type="term" value="P:D-serine catabolic process"/>
    <property type="evidence" value="ECO:0007669"/>
    <property type="project" value="TreeGrafter"/>
</dbReference>
<comment type="caution">
    <text evidence="2">The sequence shown here is derived from an EMBL/GenBank/DDBJ whole genome shotgun (WGS) entry which is preliminary data.</text>
</comment>
<dbReference type="EMBL" id="VLLL01000006">
    <property type="protein sequence ID" value="TWJ12190.1"/>
    <property type="molecule type" value="Genomic_DNA"/>
</dbReference>
<accession>A0A562V2R7</accession>
<gene>
    <name evidence="2" type="ORF">LX16_2945</name>
</gene>
<dbReference type="InterPro" id="IPR029066">
    <property type="entry name" value="PLP-binding_barrel"/>
</dbReference>
<dbReference type="Gene3D" id="3.20.20.10">
    <property type="entry name" value="Alanine racemase"/>
    <property type="match status" value="1"/>
</dbReference>
<evidence type="ECO:0000259" key="1">
    <source>
        <dbReference type="Pfam" id="PF01168"/>
    </source>
</evidence>
<sequence length="401" mass="42492">MNTSHDSRGLRERYDAATARIAPPLAIVDMDAFDANAAAMAAAARGLPIRVASKSVRCRALLERVLAMPGYAGVLAFSLAEANWLVENGVTGDAVVGYPTADHTALAALVADPRLAEAVTLMVDDVAQLDWIDHHQPAAGRPVLRVCIDLDASWRPFGGRAHVGVRRSPVHRPVDAVRLAKAIAARPGFRLVGVMSYEAQIAGVQQGEGMRAGVIRLMQRRSFTELRRRRGLAVTAIRRVAPLEFVNAGGTGSLSLTATDAAVTELTAGSGLYAPTLFDGYDSFRPRPAAAFAVSVVRRPGPGIATVHGGGWPASGEAGTSRLPTPWLPAGLRLTGMEAAGEVQTPLTGDAADSLHVGDRVWFRHAKAGELCERVDRLHLVRGDVVEAEAATYRGDGRAFL</sequence>
<name>A0A562V2R7_9ACTN</name>
<dbReference type="AlphaFoldDB" id="A0A562V2R7"/>
<dbReference type="InterPro" id="IPR001608">
    <property type="entry name" value="Ala_racemase_N"/>
</dbReference>
<dbReference type="RefSeq" id="WP_147139112.1">
    <property type="nucleotide sequence ID" value="NZ_BAABIJ010000002.1"/>
</dbReference>
<keyword evidence="3" id="KW-1185">Reference proteome</keyword>
<dbReference type="SUPFAM" id="SSF51419">
    <property type="entry name" value="PLP-binding barrel"/>
    <property type="match status" value="1"/>
</dbReference>
<dbReference type="InterPro" id="IPR051466">
    <property type="entry name" value="D-amino_acid_metab_enzyme"/>
</dbReference>